<sequence>MKKKQQPWSSQMPRPSAKSDPMDVDIQSCSATDCTGLIPALPQTDAEVEHYNQMYHFMPGKNSETDR</sequence>
<organism evidence="2 3">
    <name type="scientific">Candidatus Copromonas faecavium</name>
    <name type="common">nom. illeg.</name>
    <dbReference type="NCBI Taxonomy" id="2840740"/>
    <lineage>
        <taxon>Bacteria</taxon>
        <taxon>Bacillati</taxon>
        <taxon>Bacillota</taxon>
        <taxon>Clostridia</taxon>
        <taxon>Lachnospirales</taxon>
        <taxon>Lachnospiraceae</taxon>
        <taxon>Candidatus Copromonas (nom. illeg.)</taxon>
    </lineage>
</organism>
<feature type="compositionally biased region" description="Polar residues" evidence="1">
    <location>
        <begin position="1"/>
        <end position="13"/>
    </location>
</feature>
<evidence type="ECO:0000256" key="1">
    <source>
        <dbReference type="SAM" id="MobiDB-lite"/>
    </source>
</evidence>
<dbReference type="AlphaFoldDB" id="A0A9D1A3F7"/>
<proteinExistence type="predicted"/>
<reference evidence="2" key="1">
    <citation type="submission" date="2020-10" db="EMBL/GenBank/DDBJ databases">
        <authorList>
            <person name="Gilroy R."/>
        </authorList>
    </citation>
    <scope>NUCLEOTIDE SEQUENCE</scope>
    <source>
        <strain evidence="2">CHK180-2868</strain>
    </source>
</reference>
<evidence type="ECO:0000313" key="2">
    <source>
        <dbReference type="EMBL" id="HIR05073.1"/>
    </source>
</evidence>
<protein>
    <submittedName>
        <fullName evidence="2">Uncharacterized protein</fullName>
    </submittedName>
</protein>
<comment type="caution">
    <text evidence="2">The sequence shown here is derived from an EMBL/GenBank/DDBJ whole genome shotgun (WGS) entry which is preliminary data.</text>
</comment>
<name>A0A9D1A3F7_9FIRM</name>
<dbReference type="EMBL" id="DVGC01000022">
    <property type="protein sequence ID" value="HIR05073.1"/>
    <property type="molecule type" value="Genomic_DNA"/>
</dbReference>
<dbReference type="Proteomes" id="UP000824250">
    <property type="component" value="Unassembled WGS sequence"/>
</dbReference>
<evidence type="ECO:0000313" key="3">
    <source>
        <dbReference type="Proteomes" id="UP000824250"/>
    </source>
</evidence>
<feature type="region of interest" description="Disordered" evidence="1">
    <location>
        <begin position="1"/>
        <end position="25"/>
    </location>
</feature>
<reference evidence="2" key="2">
    <citation type="journal article" date="2021" name="PeerJ">
        <title>Extensive microbial diversity within the chicken gut microbiome revealed by metagenomics and culture.</title>
        <authorList>
            <person name="Gilroy R."/>
            <person name="Ravi A."/>
            <person name="Getino M."/>
            <person name="Pursley I."/>
            <person name="Horton D.L."/>
            <person name="Alikhan N.F."/>
            <person name="Baker D."/>
            <person name="Gharbi K."/>
            <person name="Hall N."/>
            <person name="Watson M."/>
            <person name="Adriaenssens E.M."/>
            <person name="Foster-Nyarko E."/>
            <person name="Jarju S."/>
            <person name="Secka A."/>
            <person name="Antonio M."/>
            <person name="Oren A."/>
            <person name="Chaudhuri R.R."/>
            <person name="La Ragione R."/>
            <person name="Hildebrand F."/>
            <person name="Pallen M.J."/>
        </authorList>
    </citation>
    <scope>NUCLEOTIDE SEQUENCE</scope>
    <source>
        <strain evidence="2">CHK180-2868</strain>
    </source>
</reference>
<accession>A0A9D1A3F7</accession>
<gene>
    <name evidence="2" type="ORF">IAB28_03795</name>
</gene>